<proteinExistence type="predicted"/>
<dbReference type="EMBL" id="FOZX01000008">
    <property type="protein sequence ID" value="SFS93163.1"/>
    <property type="molecule type" value="Genomic_DNA"/>
</dbReference>
<dbReference type="AlphaFoldDB" id="A0A1I6TV97"/>
<protein>
    <recommendedName>
        <fullName evidence="3">DUF234 domain-containing protein</fullName>
    </recommendedName>
</protein>
<evidence type="ECO:0000313" key="2">
    <source>
        <dbReference type="Proteomes" id="UP000198852"/>
    </source>
</evidence>
<accession>A0A1I6TV97</accession>
<reference evidence="2" key="1">
    <citation type="submission" date="2016-10" db="EMBL/GenBank/DDBJ databases">
        <authorList>
            <person name="Varghese N."/>
            <person name="Submissions S."/>
        </authorList>
    </citation>
    <scope>NUCLEOTIDE SEQUENCE [LARGE SCALE GENOMIC DNA]</scope>
    <source>
        <strain evidence="2">DSM 44771</strain>
    </source>
</reference>
<name>A0A1I6TV97_9PSEU</name>
<dbReference type="RefSeq" id="WP_245776046.1">
    <property type="nucleotide sequence ID" value="NZ_FOZX01000008.1"/>
</dbReference>
<dbReference type="Proteomes" id="UP000198852">
    <property type="component" value="Unassembled WGS sequence"/>
</dbReference>
<sequence length="106" mass="11797">MVNGTINDPAAKKGHEVDLAVFGHDADDRETLLAIGEAKWNEPMGLSHLRRLQEIRDVLERRDITKSGATRLLCFSGAGFSDDLRRAADDAPEVELIDLNRLYHGE</sequence>
<evidence type="ECO:0008006" key="3">
    <source>
        <dbReference type="Google" id="ProtNLM"/>
    </source>
</evidence>
<evidence type="ECO:0000313" key="1">
    <source>
        <dbReference type="EMBL" id="SFS93163.1"/>
    </source>
</evidence>
<organism evidence="1 2">
    <name type="scientific">Saccharopolyspora flava</name>
    <dbReference type="NCBI Taxonomy" id="95161"/>
    <lineage>
        <taxon>Bacteria</taxon>
        <taxon>Bacillati</taxon>
        <taxon>Actinomycetota</taxon>
        <taxon>Actinomycetes</taxon>
        <taxon>Pseudonocardiales</taxon>
        <taxon>Pseudonocardiaceae</taxon>
        <taxon>Saccharopolyspora</taxon>
    </lineage>
</organism>
<keyword evidence="2" id="KW-1185">Reference proteome</keyword>
<gene>
    <name evidence="1" type="ORF">SAMN05660874_04296</name>
</gene>